<dbReference type="InterPro" id="IPR000843">
    <property type="entry name" value="HTH_LacI"/>
</dbReference>
<dbReference type="Gene3D" id="3.40.50.2300">
    <property type="match status" value="3"/>
</dbReference>
<dbReference type="Gene3D" id="1.10.260.40">
    <property type="entry name" value="lambda repressor-like DNA-binding domains"/>
    <property type="match status" value="1"/>
</dbReference>
<keyword evidence="7" id="KW-1185">Reference proteome</keyword>
<dbReference type="SMART" id="SM00354">
    <property type="entry name" value="HTH_LACI"/>
    <property type="match status" value="1"/>
</dbReference>
<organism evidence="6 7">
    <name type="scientific">Streptomyces spongiae</name>
    <dbReference type="NCBI Taxonomy" id="565072"/>
    <lineage>
        <taxon>Bacteria</taxon>
        <taxon>Bacillati</taxon>
        <taxon>Actinomycetota</taxon>
        <taxon>Actinomycetes</taxon>
        <taxon>Kitasatosporales</taxon>
        <taxon>Streptomycetaceae</taxon>
        <taxon>Streptomyces</taxon>
    </lineage>
</organism>
<dbReference type="GO" id="GO:0000976">
    <property type="term" value="F:transcription cis-regulatory region binding"/>
    <property type="evidence" value="ECO:0007669"/>
    <property type="project" value="TreeGrafter"/>
</dbReference>
<gene>
    <name evidence="6" type="ORF">FNH08_11905</name>
</gene>
<evidence type="ECO:0000259" key="5">
    <source>
        <dbReference type="PROSITE" id="PS50932"/>
    </source>
</evidence>
<keyword evidence="1" id="KW-0805">Transcription regulation</keyword>
<dbReference type="Proteomes" id="UP000400924">
    <property type="component" value="Unassembled WGS sequence"/>
</dbReference>
<feature type="region of interest" description="Disordered" evidence="4">
    <location>
        <begin position="206"/>
        <end position="233"/>
    </location>
</feature>
<evidence type="ECO:0000256" key="4">
    <source>
        <dbReference type="SAM" id="MobiDB-lite"/>
    </source>
</evidence>
<evidence type="ECO:0000256" key="2">
    <source>
        <dbReference type="ARBA" id="ARBA00023125"/>
    </source>
</evidence>
<evidence type="ECO:0000313" key="6">
    <source>
        <dbReference type="EMBL" id="MPY57845.1"/>
    </source>
</evidence>
<reference evidence="6 7" key="1">
    <citation type="submission" date="2019-07" db="EMBL/GenBank/DDBJ databases">
        <title>New species of Amycolatopsis and Streptomyces.</title>
        <authorList>
            <person name="Duangmal K."/>
            <person name="Teo W.F.A."/>
            <person name="Lipun K."/>
        </authorList>
    </citation>
    <scope>NUCLEOTIDE SEQUENCE [LARGE SCALE GENOMIC DNA]</scope>
    <source>
        <strain evidence="6 7">NBRC 106415</strain>
    </source>
</reference>
<evidence type="ECO:0000256" key="1">
    <source>
        <dbReference type="ARBA" id="ARBA00023015"/>
    </source>
</evidence>
<dbReference type="SUPFAM" id="SSF53822">
    <property type="entry name" value="Periplasmic binding protein-like I"/>
    <property type="match status" value="1"/>
</dbReference>
<dbReference type="PROSITE" id="PS50932">
    <property type="entry name" value="HTH_LACI_2"/>
    <property type="match status" value="1"/>
</dbReference>
<feature type="domain" description="HTH lacI-type" evidence="5">
    <location>
        <begin position="18"/>
        <end position="72"/>
    </location>
</feature>
<dbReference type="PROSITE" id="PS00356">
    <property type="entry name" value="HTH_LACI_1"/>
    <property type="match status" value="1"/>
</dbReference>
<dbReference type="InterPro" id="IPR028082">
    <property type="entry name" value="Peripla_BP_I"/>
</dbReference>
<keyword evidence="2" id="KW-0238">DNA-binding</keyword>
<dbReference type="Pfam" id="PF00356">
    <property type="entry name" value="LacI"/>
    <property type="match status" value="1"/>
</dbReference>
<accession>A0A5N8XH11</accession>
<dbReference type="InterPro" id="IPR010982">
    <property type="entry name" value="Lambda_DNA-bd_dom_sf"/>
</dbReference>
<dbReference type="CDD" id="cd01574">
    <property type="entry name" value="PBP1_LacI"/>
    <property type="match status" value="1"/>
</dbReference>
<dbReference type="Pfam" id="PF13377">
    <property type="entry name" value="Peripla_BP_3"/>
    <property type="match status" value="1"/>
</dbReference>
<dbReference type="InterPro" id="IPR046335">
    <property type="entry name" value="LacI/GalR-like_sensor"/>
</dbReference>
<evidence type="ECO:0000256" key="3">
    <source>
        <dbReference type="ARBA" id="ARBA00023163"/>
    </source>
</evidence>
<dbReference type="AlphaFoldDB" id="A0A5N8XH11"/>
<keyword evidence="3" id="KW-0804">Transcription</keyword>
<dbReference type="PANTHER" id="PTHR30146">
    <property type="entry name" value="LACI-RELATED TRANSCRIPTIONAL REPRESSOR"/>
    <property type="match status" value="1"/>
</dbReference>
<dbReference type="CDD" id="cd01392">
    <property type="entry name" value="HTH_LacI"/>
    <property type="match status" value="1"/>
</dbReference>
<proteinExistence type="predicted"/>
<sequence length="414" mass="42998">MTGHNPGMNVTGHTRRPASIRDVATAAGVSYQTVSRVINGHPSVKPSTRERVLAAIDELGFRRNATALALASGRSRAVTVLTANTTHYGYASILQGIEEAARAAAYSVGIGVLESAEEPAVAAEVQRAADTGGGLIVIAYDPAGVRALGAVPAELPVVGVVETPASPPGPCHHTPACPAAPCTHSRRAGRKPEYIQYEGLRPAHREHAPDAAGPALRADDGSVAAGPSGDRPWVWTDDREAAYEATRHLLSLGHETVHYVAIPSSTRRTSARTTGWRQALKEAGAPEPRPVQGSWGPAGGHAAGRRLAEDPAVTAILCGNDDLALGVLRALHEAGRSVPGEVSVAGFDDAPHSAYLTPSLTTVRLDFTGLGRAAFALLHGVLEESAQIAPHPVSVPELVVRESAGPPPARPTRP</sequence>
<dbReference type="GO" id="GO:0003700">
    <property type="term" value="F:DNA-binding transcription factor activity"/>
    <property type="evidence" value="ECO:0007669"/>
    <property type="project" value="TreeGrafter"/>
</dbReference>
<evidence type="ECO:0000313" key="7">
    <source>
        <dbReference type="Proteomes" id="UP000400924"/>
    </source>
</evidence>
<dbReference type="SUPFAM" id="SSF47413">
    <property type="entry name" value="lambda repressor-like DNA-binding domains"/>
    <property type="match status" value="1"/>
</dbReference>
<dbReference type="EMBL" id="VJZC01000060">
    <property type="protein sequence ID" value="MPY57845.1"/>
    <property type="molecule type" value="Genomic_DNA"/>
</dbReference>
<dbReference type="PANTHER" id="PTHR30146:SF109">
    <property type="entry name" value="HTH-TYPE TRANSCRIPTIONAL REGULATOR GALS"/>
    <property type="match status" value="1"/>
</dbReference>
<protein>
    <submittedName>
        <fullName evidence="6">LacI family transcriptional regulator</fullName>
    </submittedName>
</protein>
<comment type="caution">
    <text evidence="6">The sequence shown here is derived from an EMBL/GenBank/DDBJ whole genome shotgun (WGS) entry which is preliminary data.</text>
</comment>
<name>A0A5N8XH11_9ACTN</name>